<gene>
    <name evidence="2" type="ORF">K444DRAFT_661216</name>
</gene>
<evidence type="ECO:0000313" key="2">
    <source>
        <dbReference type="EMBL" id="PMD63141.1"/>
    </source>
</evidence>
<name>A0A2J6TJF2_9HELO</name>
<dbReference type="AlphaFoldDB" id="A0A2J6TJF2"/>
<protein>
    <submittedName>
        <fullName evidence="2">Uncharacterized protein</fullName>
    </submittedName>
</protein>
<dbReference type="InParanoid" id="A0A2J6TJF2"/>
<reference evidence="2 3" key="1">
    <citation type="submission" date="2016-04" db="EMBL/GenBank/DDBJ databases">
        <title>A degradative enzymes factory behind the ericoid mycorrhizal symbiosis.</title>
        <authorList>
            <consortium name="DOE Joint Genome Institute"/>
            <person name="Martino E."/>
            <person name="Morin E."/>
            <person name="Grelet G."/>
            <person name="Kuo A."/>
            <person name="Kohler A."/>
            <person name="Daghino S."/>
            <person name="Barry K."/>
            <person name="Choi C."/>
            <person name="Cichocki N."/>
            <person name="Clum A."/>
            <person name="Copeland A."/>
            <person name="Hainaut M."/>
            <person name="Haridas S."/>
            <person name="Labutti K."/>
            <person name="Lindquist E."/>
            <person name="Lipzen A."/>
            <person name="Khouja H.-R."/>
            <person name="Murat C."/>
            <person name="Ohm R."/>
            <person name="Olson A."/>
            <person name="Spatafora J."/>
            <person name="Veneault-Fourrey C."/>
            <person name="Henrissat B."/>
            <person name="Grigoriev I."/>
            <person name="Martin F."/>
            <person name="Perotto S."/>
        </authorList>
    </citation>
    <scope>NUCLEOTIDE SEQUENCE [LARGE SCALE GENOMIC DNA]</scope>
    <source>
        <strain evidence="2 3">E</strain>
    </source>
</reference>
<evidence type="ECO:0000313" key="3">
    <source>
        <dbReference type="Proteomes" id="UP000235371"/>
    </source>
</evidence>
<dbReference type="OrthoDB" id="4509278at2759"/>
<evidence type="ECO:0000256" key="1">
    <source>
        <dbReference type="SAM" id="SignalP"/>
    </source>
</evidence>
<proteinExistence type="predicted"/>
<feature type="chain" id="PRO_5014435756" evidence="1">
    <location>
        <begin position="20"/>
        <end position="107"/>
    </location>
</feature>
<dbReference type="RefSeq" id="XP_024740045.1">
    <property type="nucleotide sequence ID" value="XM_024886556.1"/>
</dbReference>
<dbReference type="EMBL" id="KZ613782">
    <property type="protein sequence ID" value="PMD63141.1"/>
    <property type="molecule type" value="Genomic_DNA"/>
</dbReference>
<keyword evidence="1" id="KW-0732">Signal</keyword>
<keyword evidence="3" id="KW-1185">Reference proteome</keyword>
<dbReference type="Proteomes" id="UP000235371">
    <property type="component" value="Unassembled WGS sequence"/>
</dbReference>
<dbReference type="GeneID" id="36594633"/>
<feature type="signal peptide" evidence="1">
    <location>
        <begin position="1"/>
        <end position="19"/>
    </location>
</feature>
<sequence>MKTFTTTTLLALIATLAAAAPAPQDYNGFRAQITFIGAADAQFTESVLADGSKFYINNPLSISHIHSEGGATCSFDGIDGSHTVVVGRQTVDVGSPQTQISGSCLAL</sequence>
<accession>A0A2J6TJF2</accession>
<organism evidence="2 3">
    <name type="scientific">Hyaloscypha bicolor E</name>
    <dbReference type="NCBI Taxonomy" id="1095630"/>
    <lineage>
        <taxon>Eukaryota</taxon>
        <taxon>Fungi</taxon>
        <taxon>Dikarya</taxon>
        <taxon>Ascomycota</taxon>
        <taxon>Pezizomycotina</taxon>
        <taxon>Leotiomycetes</taxon>
        <taxon>Helotiales</taxon>
        <taxon>Hyaloscyphaceae</taxon>
        <taxon>Hyaloscypha</taxon>
        <taxon>Hyaloscypha bicolor</taxon>
    </lineage>
</organism>